<accession>A0ABV9VZ16</accession>
<dbReference type="RefSeq" id="WP_380118712.1">
    <property type="nucleotide sequence ID" value="NZ_JBHSIU010000037.1"/>
</dbReference>
<organism evidence="2 3">
    <name type="scientific">Dactylosporangium cerinum</name>
    <dbReference type="NCBI Taxonomy" id="1434730"/>
    <lineage>
        <taxon>Bacteria</taxon>
        <taxon>Bacillati</taxon>
        <taxon>Actinomycetota</taxon>
        <taxon>Actinomycetes</taxon>
        <taxon>Micromonosporales</taxon>
        <taxon>Micromonosporaceae</taxon>
        <taxon>Dactylosporangium</taxon>
    </lineage>
</organism>
<dbReference type="EMBL" id="JBHSIU010000037">
    <property type="protein sequence ID" value="MFC5001543.1"/>
    <property type="molecule type" value="Genomic_DNA"/>
</dbReference>
<evidence type="ECO:0008006" key="4">
    <source>
        <dbReference type="Google" id="ProtNLM"/>
    </source>
</evidence>
<name>A0ABV9VZ16_9ACTN</name>
<gene>
    <name evidence="2" type="ORF">ACFPIJ_27365</name>
</gene>
<evidence type="ECO:0000313" key="2">
    <source>
        <dbReference type="EMBL" id="MFC5001543.1"/>
    </source>
</evidence>
<dbReference type="Proteomes" id="UP001595912">
    <property type="component" value="Unassembled WGS sequence"/>
</dbReference>
<evidence type="ECO:0000256" key="1">
    <source>
        <dbReference type="SAM" id="MobiDB-lite"/>
    </source>
</evidence>
<comment type="caution">
    <text evidence="2">The sequence shown here is derived from an EMBL/GenBank/DDBJ whole genome shotgun (WGS) entry which is preliminary data.</text>
</comment>
<sequence length="93" mass="9246">MTGGGDGEQAGACGVAGTAITRAQTRPAAGPARVASVANGRDASASTDSFTLLEERADAPAVTTVRGRVPWIAVVVDDCGKKAAELSTLSSDE</sequence>
<feature type="region of interest" description="Disordered" evidence="1">
    <location>
        <begin position="24"/>
        <end position="47"/>
    </location>
</feature>
<proteinExistence type="predicted"/>
<reference evidence="3" key="1">
    <citation type="journal article" date="2019" name="Int. J. Syst. Evol. Microbiol.">
        <title>The Global Catalogue of Microorganisms (GCM) 10K type strain sequencing project: providing services to taxonomists for standard genome sequencing and annotation.</title>
        <authorList>
            <consortium name="The Broad Institute Genomics Platform"/>
            <consortium name="The Broad Institute Genome Sequencing Center for Infectious Disease"/>
            <person name="Wu L."/>
            <person name="Ma J."/>
        </authorList>
    </citation>
    <scope>NUCLEOTIDE SEQUENCE [LARGE SCALE GENOMIC DNA]</scope>
    <source>
        <strain evidence="3">CGMCC 4.7152</strain>
    </source>
</reference>
<keyword evidence="3" id="KW-1185">Reference proteome</keyword>
<evidence type="ECO:0000313" key="3">
    <source>
        <dbReference type="Proteomes" id="UP001595912"/>
    </source>
</evidence>
<protein>
    <recommendedName>
        <fullName evidence="4">Transposase</fullName>
    </recommendedName>
</protein>